<keyword evidence="1" id="KW-1185">Reference proteome</keyword>
<dbReference type="AlphaFoldDB" id="A0AA85JAR6"/>
<reference evidence="1" key="1">
    <citation type="submission" date="2022-06" db="EMBL/GenBank/DDBJ databases">
        <authorList>
            <person name="Berger JAMES D."/>
            <person name="Berger JAMES D."/>
        </authorList>
    </citation>
    <scope>NUCLEOTIDE SEQUENCE [LARGE SCALE GENOMIC DNA]</scope>
</reference>
<dbReference type="Proteomes" id="UP000050795">
    <property type="component" value="Unassembled WGS sequence"/>
</dbReference>
<name>A0AA85JAR6_TRIRE</name>
<evidence type="ECO:0000313" key="1">
    <source>
        <dbReference type="Proteomes" id="UP000050795"/>
    </source>
</evidence>
<protein>
    <submittedName>
        <fullName evidence="2">Uncharacterized protein</fullName>
    </submittedName>
</protein>
<organism evidence="1 2">
    <name type="scientific">Trichobilharzia regenti</name>
    <name type="common">Nasal bird schistosome</name>
    <dbReference type="NCBI Taxonomy" id="157069"/>
    <lineage>
        <taxon>Eukaryota</taxon>
        <taxon>Metazoa</taxon>
        <taxon>Spiralia</taxon>
        <taxon>Lophotrochozoa</taxon>
        <taxon>Platyhelminthes</taxon>
        <taxon>Trematoda</taxon>
        <taxon>Digenea</taxon>
        <taxon>Strigeidida</taxon>
        <taxon>Schistosomatoidea</taxon>
        <taxon>Schistosomatidae</taxon>
        <taxon>Trichobilharzia</taxon>
    </lineage>
</organism>
<accession>A0AA85JAR6</accession>
<sequence length="150" mass="16861">MMAQLLSVNKSTGVTILGTGKSSIDNSQLEFPLDTEEEFSQLEASLKNPKFKDSFMAKLAEKLSFNPESSLRGMPNYVMEPQLSSRFAAFGTPKMLALTKCQFYAVIMSVIVSRFASATMSEDEVKKILKKTVKAYFHDIRDRVAERESR</sequence>
<reference evidence="2" key="2">
    <citation type="submission" date="2023-11" db="UniProtKB">
        <authorList>
            <consortium name="WormBaseParasite"/>
        </authorList>
    </citation>
    <scope>IDENTIFICATION</scope>
</reference>
<dbReference type="WBParaSite" id="TREG1_23510.1">
    <property type="protein sequence ID" value="TREG1_23510.1"/>
    <property type="gene ID" value="TREG1_23510"/>
</dbReference>
<proteinExistence type="predicted"/>
<evidence type="ECO:0000313" key="2">
    <source>
        <dbReference type="WBParaSite" id="TREG1_23510.1"/>
    </source>
</evidence>